<reference evidence="1 2" key="1">
    <citation type="submission" date="2016-11" db="EMBL/GenBank/DDBJ databases">
        <authorList>
            <person name="Jaros S."/>
            <person name="Januszkiewicz K."/>
            <person name="Wedrychowicz H."/>
        </authorList>
    </citation>
    <scope>NUCLEOTIDE SEQUENCE [LARGE SCALE GENOMIC DNA]</scope>
    <source>
        <strain evidence="1 2">DSM 8605</strain>
    </source>
</reference>
<proteinExistence type="predicted"/>
<sequence length="414" mass="48068">MKNTKITCNLENKIVDSLLPEIKISWNLRTLDLQQVKEIKLYLDNKRLFPKVDKNFFKFLPENELKIGKHKIKIKIQLSNGKKERYDFSFKVNTLDSPYNHYYGIPHCHTSISTGKGTPKEALTQAYDNALNFIIITDHYKGLKSNYSNNNSISNWDKLKDACFRFNKKHHDFLALYGYEIKGIVDNHINVLFSTELINNLKNLDRLKNLENIDKNIIVAINHPQKKISELKFNPSLNNTIRLLEVCNGSPPFKYKEYYNIYFKMLDHGWKLAPINSQDNHLKNWGNTDNLTVVLANRLSEKSFCNALKKRRTYSTESKSFKLEFIANDKWMGSTISPFNGDEVHIYIKACDKINKVTSIQLYSNNSKKIFDYSYNSNSVEINEKIKASSMDWFVVKVNLEGNLSALSSAIYVI</sequence>
<dbReference type="Proteomes" id="UP000184447">
    <property type="component" value="Unassembled WGS sequence"/>
</dbReference>
<keyword evidence="2" id="KW-1185">Reference proteome</keyword>
<protein>
    <recommendedName>
        <fullName evidence="3">Polymerase/histidinol phosphatase N-terminal domain-containing protein</fullName>
    </recommendedName>
</protein>
<dbReference type="AlphaFoldDB" id="A0A1M5UM75"/>
<dbReference type="OrthoDB" id="9801679at2"/>
<dbReference type="Gene3D" id="3.20.20.140">
    <property type="entry name" value="Metal-dependent hydrolases"/>
    <property type="match status" value="1"/>
</dbReference>
<dbReference type="SUPFAM" id="SSF89550">
    <property type="entry name" value="PHP domain-like"/>
    <property type="match status" value="1"/>
</dbReference>
<dbReference type="NCBIfam" id="NF038032">
    <property type="entry name" value="CehA_McbA_metalo"/>
    <property type="match status" value="1"/>
</dbReference>
<gene>
    <name evidence="1" type="ORF">SAMN02745207_01814</name>
</gene>
<evidence type="ECO:0008006" key="3">
    <source>
        <dbReference type="Google" id="ProtNLM"/>
    </source>
</evidence>
<accession>A0A1M5UM75</accession>
<organism evidence="1 2">
    <name type="scientific">Clostridium grantii DSM 8605</name>
    <dbReference type="NCBI Taxonomy" id="1121316"/>
    <lineage>
        <taxon>Bacteria</taxon>
        <taxon>Bacillati</taxon>
        <taxon>Bacillota</taxon>
        <taxon>Clostridia</taxon>
        <taxon>Eubacteriales</taxon>
        <taxon>Clostridiaceae</taxon>
        <taxon>Clostridium</taxon>
    </lineage>
</organism>
<dbReference type="InterPro" id="IPR016195">
    <property type="entry name" value="Pol/histidinol_Pase-like"/>
</dbReference>
<evidence type="ECO:0000313" key="1">
    <source>
        <dbReference type="EMBL" id="SHH64017.1"/>
    </source>
</evidence>
<dbReference type="RefSeq" id="WP_084133479.1">
    <property type="nucleotide sequence ID" value="NZ_FQXM01000008.1"/>
</dbReference>
<dbReference type="EMBL" id="FQXM01000008">
    <property type="protein sequence ID" value="SHH64017.1"/>
    <property type="molecule type" value="Genomic_DNA"/>
</dbReference>
<name>A0A1M5UM75_9CLOT</name>
<evidence type="ECO:0000313" key="2">
    <source>
        <dbReference type="Proteomes" id="UP000184447"/>
    </source>
</evidence>
<dbReference type="STRING" id="1121316.SAMN02745207_01814"/>